<accession>A0A0X8X467</accession>
<dbReference type="InterPro" id="IPR005828">
    <property type="entry name" value="MFS_sugar_transport-like"/>
</dbReference>
<evidence type="ECO:0000256" key="3">
    <source>
        <dbReference type="ARBA" id="ARBA00022448"/>
    </source>
</evidence>
<protein>
    <submittedName>
        <fullName evidence="10">D-xylose-proton symporter</fullName>
    </submittedName>
</protein>
<reference evidence="10 11" key="1">
    <citation type="submission" date="2015-12" db="EMBL/GenBank/DDBJ databases">
        <title>Genome sequence of Mucilaginibacter gotjawali.</title>
        <authorList>
            <person name="Lee J.S."/>
            <person name="Lee K.C."/>
            <person name="Kim K.K."/>
            <person name="Lee B.W."/>
        </authorList>
    </citation>
    <scope>NUCLEOTIDE SEQUENCE [LARGE SCALE GENOMIC DNA]</scope>
    <source>
        <strain evidence="10 11">SA3-7</strain>
    </source>
</reference>
<dbReference type="InterPro" id="IPR050814">
    <property type="entry name" value="Myo-inositol_Transporter"/>
</dbReference>
<evidence type="ECO:0000313" key="10">
    <source>
        <dbReference type="EMBL" id="BAU55306.1"/>
    </source>
</evidence>
<dbReference type="PANTHER" id="PTHR48020:SF12">
    <property type="entry name" value="PROTON MYO-INOSITOL COTRANSPORTER"/>
    <property type="match status" value="1"/>
</dbReference>
<keyword evidence="5" id="KW-0762">Sugar transport</keyword>
<dbReference type="InterPro" id="IPR003663">
    <property type="entry name" value="Sugar/inositol_transpt"/>
</dbReference>
<evidence type="ECO:0000256" key="4">
    <source>
        <dbReference type="ARBA" id="ARBA00022475"/>
    </source>
</evidence>
<keyword evidence="8" id="KW-0472">Membrane</keyword>
<keyword evidence="6" id="KW-0812">Transmembrane</keyword>
<evidence type="ECO:0000313" key="11">
    <source>
        <dbReference type="Proteomes" id="UP000218263"/>
    </source>
</evidence>
<dbReference type="PROSITE" id="PS00216">
    <property type="entry name" value="SUGAR_TRANSPORT_1"/>
    <property type="match status" value="2"/>
</dbReference>
<dbReference type="SUPFAM" id="SSF103473">
    <property type="entry name" value="MFS general substrate transporter"/>
    <property type="match status" value="1"/>
</dbReference>
<dbReference type="RefSeq" id="WP_232010669.1">
    <property type="nucleotide sequence ID" value="NZ_AP017313.1"/>
</dbReference>
<dbReference type="PRINTS" id="PR00171">
    <property type="entry name" value="SUGRTRNSPORT"/>
</dbReference>
<evidence type="ECO:0000256" key="2">
    <source>
        <dbReference type="ARBA" id="ARBA00010992"/>
    </source>
</evidence>
<evidence type="ECO:0000256" key="5">
    <source>
        <dbReference type="ARBA" id="ARBA00022597"/>
    </source>
</evidence>
<dbReference type="GO" id="GO:0005886">
    <property type="term" value="C:plasma membrane"/>
    <property type="evidence" value="ECO:0007669"/>
    <property type="project" value="UniProtKB-SubCell"/>
</dbReference>
<dbReference type="InterPro" id="IPR036259">
    <property type="entry name" value="MFS_trans_sf"/>
</dbReference>
<dbReference type="EMBL" id="AP017313">
    <property type="protein sequence ID" value="BAU55306.1"/>
    <property type="molecule type" value="Genomic_DNA"/>
</dbReference>
<dbReference type="KEGG" id="mgot:MgSA37_03487"/>
<comment type="subcellular location">
    <subcellularLocation>
        <location evidence="1">Cell membrane</location>
        <topology evidence="1">Multi-pass membrane protein</topology>
    </subcellularLocation>
</comment>
<dbReference type="InterPro" id="IPR020846">
    <property type="entry name" value="MFS_dom"/>
</dbReference>
<evidence type="ECO:0000256" key="6">
    <source>
        <dbReference type="ARBA" id="ARBA00022692"/>
    </source>
</evidence>
<organism evidence="10 11">
    <name type="scientific">Mucilaginibacter gotjawali</name>
    <dbReference type="NCBI Taxonomy" id="1550579"/>
    <lineage>
        <taxon>Bacteria</taxon>
        <taxon>Pseudomonadati</taxon>
        <taxon>Bacteroidota</taxon>
        <taxon>Sphingobacteriia</taxon>
        <taxon>Sphingobacteriales</taxon>
        <taxon>Sphingobacteriaceae</taxon>
        <taxon>Mucilaginibacter</taxon>
    </lineage>
</organism>
<dbReference type="NCBIfam" id="TIGR00879">
    <property type="entry name" value="SP"/>
    <property type="match status" value="1"/>
</dbReference>
<keyword evidence="11" id="KW-1185">Reference proteome</keyword>
<dbReference type="Proteomes" id="UP000218263">
    <property type="component" value="Chromosome"/>
</dbReference>
<evidence type="ECO:0000256" key="7">
    <source>
        <dbReference type="ARBA" id="ARBA00022989"/>
    </source>
</evidence>
<dbReference type="FunFam" id="1.20.1250.20:FF:000122">
    <property type="entry name" value="D-xylose transporter XylE"/>
    <property type="match status" value="1"/>
</dbReference>
<evidence type="ECO:0000256" key="1">
    <source>
        <dbReference type="ARBA" id="ARBA00004651"/>
    </source>
</evidence>
<proteinExistence type="inferred from homology"/>
<evidence type="ECO:0000256" key="8">
    <source>
        <dbReference type="ARBA" id="ARBA00023136"/>
    </source>
</evidence>
<evidence type="ECO:0000256" key="9">
    <source>
        <dbReference type="RuleBase" id="RU003346"/>
    </source>
</evidence>
<keyword evidence="3 9" id="KW-0813">Transport</keyword>
<sequence>MINSSMATGIKFNTPYILGISFVSALGGYLFGFDFAVIAGALPFLRTAFHLSPAWEGFLTGTLALGCIAGCLLAGNIADRYGRKPGLIISAAIFAISSLGMAFSPHLPEFLIMRFSAGIGVGMASMLSPLYIAEVSPANVRGRNVAINQLTIVLGILITNLVNYMLAGNGTATWRWMFGLGFIPSSLFLFGVLFLPESPRWLLKAGHTQKATAILTKIGSPEFVNQSLLEIGKMVKQGETGSYSAVFAKAVRPAVVVGITLAVFQQFCGINVVFNYTSTIFKSVGANLDKQLLETVAIGIVNTLFTLLAMWQVDKLGRRPLMLIGSLGLSVVYVVLAFLLMQQSGIIAISVFVLLAIGLYATSLAPVTWVIISEIFPNNIRGTASSVAVVSLWIAYFILVFTFPILAEYLGTYGPFYLYAAICLAGFFFIKFKVKETKGRTLEELEQNLIRH</sequence>
<keyword evidence="7" id="KW-1133">Transmembrane helix</keyword>
<dbReference type="AlphaFoldDB" id="A0A0X8X467"/>
<gene>
    <name evidence="10" type="primary">xylE</name>
    <name evidence="10" type="ORF">MgSA37_03487</name>
</gene>
<name>A0A0X8X467_9SPHI</name>
<dbReference type="InterPro" id="IPR005829">
    <property type="entry name" value="Sugar_transporter_CS"/>
</dbReference>
<dbReference type="PANTHER" id="PTHR48020">
    <property type="entry name" value="PROTON MYO-INOSITOL COTRANSPORTER"/>
    <property type="match status" value="1"/>
</dbReference>
<comment type="similarity">
    <text evidence="2 9">Belongs to the major facilitator superfamily. Sugar transporter (TC 2.A.1.1) family.</text>
</comment>
<dbReference type="Gene3D" id="1.20.1250.20">
    <property type="entry name" value="MFS general substrate transporter like domains"/>
    <property type="match status" value="2"/>
</dbReference>
<dbReference type="GO" id="GO:0022857">
    <property type="term" value="F:transmembrane transporter activity"/>
    <property type="evidence" value="ECO:0007669"/>
    <property type="project" value="InterPro"/>
</dbReference>
<keyword evidence="4" id="KW-1003">Cell membrane</keyword>
<dbReference type="PROSITE" id="PS50850">
    <property type="entry name" value="MFS"/>
    <property type="match status" value="1"/>
</dbReference>
<dbReference type="Pfam" id="PF00083">
    <property type="entry name" value="Sugar_tr"/>
    <property type="match status" value="1"/>
</dbReference>